<sequence>MTYVPLPCRIRKLLEVRMIIPEEKKELITSAHQQYVRINHLFVLSWSLFFHSLSFPRCHIVIIS</sequence>
<comment type="caution">
    <text evidence="1">The sequence shown here is derived from an EMBL/GenBank/DDBJ whole genome shotgun (WGS) entry which is preliminary data.</text>
</comment>
<evidence type="ECO:0000313" key="2">
    <source>
        <dbReference type="Proteomes" id="UP000215914"/>
    </source>
</evidence>
<gene>
    <name evidence="1" type="ORF">HanXRQr2_Chr01g0011661</name>
</gene>
<evidence type="ECO:0000313" key="1">
    <source>
        <dbReference type="EMBL" id="KAF5821249.1"/>
    </source>
</evidence>
<protein>
    <submittedName>
        <fullName evidence="1">Uncharacterized protein</fullName>
    </submittedName>
</protein>
<organism evidence="1 2">
    <name type="scientific">Helianthus annuus</name>
    <name type="common">Common sunflower</name>
    <dbReference type="NCBI Taxonomy" id="4232"/>
    <lineage>
        <taxon>Eukaryota</taxon>
        <taxon>Viridiplantae</taxon>
        <taxon>Streptophyta</taxon>
        <taxon>Embryophyta</taxon>
        <taxon>Tracheophyta</taxon>
        <taxon>Spermatophyta</taxon>
        <taxon>Magnoliopsida</taxon>
        <taxon>eudicotyledons</taxon>
        <taxon>Gunneridae</taxon>
        <taxon>Pentapetalae</taxon>
        <taxon>asterids</taxon>
        <taxon>campanulids</taxon>
        <taxon>Asterales</taxon>
        <taxon>Asteraceae</taxon>
        <taxon>Asteroideae</taxon>
        <taxon>Heliantheae alliance</taxon>
        <taxon>Heliantheae</taxon>
        <taxon>Helianthus</taxon>
    </lineage>
</organism>
<keyword evidence="2" id="KW-1185">Reference proteome</keyword>
<proteinExistence type="predicted"/>
<dbReference type="AlphaFoldDB" id="A0A9K3JTR4"/>
<reference evidence="1" key="1">
    <citation type="journal article" date="2017" name="Nature">
        <title>The sunflower genome provides insights into oil metabolism, flowering and Asterid evolution.</title>
        <authorList>
            <person name="Badouin H."/>
            <person name="Gouzy J."/>
            <person name="Grassa C.J."/>
            <person name="Murat F."/>
            <person name="Staton S.E."/>
            <person name="Cottret L."/>
            <person name="Lelandais-Briere C."/>
            <person name="Owens G.L."/>
            <person name="Carrere S."/>
            <person name="Mayjonade B."/>
            <person name="Legrand L."/>
            <person name="Gill N."/>
            <person name="Kane N.C."/>
            <person name="Bowers J.E."/>
            <person name="Hubner S."/>
            <person name="Bellec A."/>
            <person name="Berard A."/>
            <person name="Berges H."/>
            <person name="Blanchet N."/>
            <person name="Boniface M.C."/>
            <person name="Brunel D."/>
            <person name="Catrice O."/>
            <person name="Chaidir N."/>
            <person name="Claudel C."/>
            <person name="Donnadieu C."/>
            <person name="Faraut T."/>
            <person name="Fievet G."/>
            <person name="Helmstetter N."/>
            <person name="King M."/>
            <person name="Knapp S.J."/>
            <person name="Lai Z."/>
            <person name="Le Paslier M.C."/>
            <person name="Lippi Y."/>
            <person name="Lorenzon L."/>
            <person name="Mandel J.R."/>
            <person name="Marage G."/>
            <person name="Marchand G."/>
            <person name="Marquand E."/>
            <person name="Bret-Mestries E."/>
            <person name="Morien E."/>
            <person name="Nambeesan S."/>
            <person name="Nguyen T."/>
            <person name="Pegot-Espagnet P."/>
            <person name="Pouilly N."/>
            <person name="Raftis F."/>
            <person name="Sallet E."/>
            <person name="Schiex T."/>
            <person name="Thomas J."/>
            <person name="Vandecasteele C."/>
            <person name="Vares D."/>
            <person name="Vear F."/>
            <person name="Vautrin S."/>
            <person name="Crespi M."/>
            <person name="Mangin B."/>
            <person name="Burke J.M."/>
            <person name="Salse J."/>
            <person name="Munos S."/>
            <person name="Vincourt P."/>
            <person name="Rieseberg L.H."/>
            <person name="Langlade N.B."/>
        </authorList>
    </citation>
    <scope>NUCLEOTIDE SEQUENCE</scope>
    <source>
        <tissue evidence="1">Leaves</tissue>
    </source>
</reference>
<name>A0A9K3JTR4_HELAN</name>
<accession>A0A9K3JTR4</accession>
<dbReference type="Proteomes" id="UP000215914">
    <property type="component" value="Unassembled WGS sequence"/>
</dbReference>
<dbReference type="Gramene" id="mRNA:HanXRQr2_Chr01g0011661">
    <property type="protein sequence ID" value="CDS:HanXRQr2_Chr01g0011661.1"/>
    <property type="gene ID" value="HanXRQr2_Chr01g0011661"/>
</dbReference>
<reference evidence="1" key="2">
    <citation type="submission" date="2020-06" db="EMBL/GenBank/DDBJ databases">
        <title>Helianthus annuus Genome sequencing and assembly Release 2.</title>
        <authorList>
            <person name="Gouzy J."/>
            <person name="Langlade N."/>
            <person name="Munos S."/>
        </authorList>
    </citation>
    <scope>NUCLEOTIDE SEQUENCE</scope>
    <source>
        <tissue evidence="1">Leaves</tissue>
    </source>
</reference>
<dbReference type="EMBL" id="MNCJ02000316">
    <property type="protein sequence ID" value="KAF5821249.1"/>
    <property type="molecule type" value="Genomic_DNA"/>
</dbReference>